<accession>A0A841AIF6</accession>
<dbReference type="InterPro" id="IPR041164">
    <property type="entry name" value="LDcluster4"/>
</dbReference>
<dbReference type="EMBL" id="JACHMJ010000001">
    <property type="protein sequence ID" value="MBB5843017.1"/>
    <property type="molecule type" value="Genomic_DNA"/>
</dbReference>
<gene>
    <name evidence="1" type="ORF">HD599_001340</name>
</gene>
<name>A0A841AIF6_9MICO</name>
<keyword evidence="2" id="KW-1185">Reference proteome</keyword>
<sequence length="227" mass="23715">MTPVVVAVFGSNSPLAVELEAARFLAAAIAAEGATLLTGGDGSDPSTVKDAAIIMAKTIPDASWIGVLNEPETADPVVVGSYGLLVTPGFGHRRNFVEACLCDAAVAIGHSPGTSSEALFAMFLRRPVVLVDADPVEMPDLRRIALDRVPKPHNPATALDRGIAHAYHWAKTSDHTPERRRLPLDAWQAAGLVRGLIDGTVPGGLDPTAPRTAADWDALVGGVLHSL</sequence>
<dbReference type="Proteomes" id="UP000536685">
    <property type="component" value="Unassembled WGS sequence"/>
</dbReference>
<evidence type="ECO:0000313" key="1">
    <source>
        <dbReference type="EMBL" id="MBB5843017.1"/>
    </source>
</evidence>
<dbReference type="SUPFAM" id="SSF102405">
    <property type="entry name" value="MCP/YpsA-like"/>
    <property type="match status" value="1"/>
</dbReference>
<proteinExistence type="predicted"/>
<dbReference type="RefSeq" id="WP_184235035.1">
    <property type="nucleotide sequence ID" value="NZ_JACHMJ010000001.1"/>
</dbReference>
<organism evidence="1 2">
    <name type="scientific">Conyzicola lurida</name>
    <dbReference type="NCBI Taxonomy" id="1172621"/>
    <lineage>
        <taxon>Bacteria</taxon>
        <taxon>Bacillati</taxon>
        <taxon>Actinomycetota</taxon>
        <taxon>Actinomycetes</taxon>
        <taxon>Micrococcales</taxon>
        <taxon>Microbacteriaceae</taxon>
        <taxon>Conyzicola</taxon>
    </lineage>
</organism>
<reference evidence="1 2" key="1">
    <citation type="submission" date="2020-08" db="EMBL/GenBank/DDBJ databases">
        <title>Sequencing the genomes of 1000 actinobacteria strains.</title>
        <authorList>
            <person name="Klenk H.-P."/>
        </authorList>
    </citation>
    <scope>NUCLEOTIDE SEQUENCE [LARGE SCALE GENOMIC DNA]</scope>
    <source>
        <strain evidence="1 2">DSM 105784</strain>
    </source>
</reference>
<comment type="caution">
    <text evidence="1">The sequence shown here is derived from an EMBL/GenBank/DDBJ whole genome shotgun (WGS) entry which is preliminary data.</text>
</comment>
<dbReference type="Gene3D" id="3.40.50.450">
    <property type="match status" value="1"/>
</dbReference>
<protein>
    <submittedName>
        <fullName evidence="1">Uncharacterized protein</fullName>
    </submittedName>
</protein>
<dbReference type="Pfam" id="PF18306">
    <property type="entry name" value="LDcluster4"/>
    <property type="match status" value="1"/>
</dbReference>
<dbReference type="AlphaFoldDB" id="A0A841AIF6"/>
<evidence type="ECO:0000313" key="2">
    <source>
        <dbReference type="Proteomes" id="UP000536685"/>
    </source>
</evidence>